<feature type="compositionally biased region" description="Polar residues" evidence="1">
    <location>
        <begin position="159"/>
        <end position="177"/>
    </location>
</feature>
<evidence type="ECO:0000313" key="2">
    <source>
        <dbReference type="EMBL" id="TFK16459.1"/>
    </source>
</evidence>
<reference evidence="2 3" key="1">
    <citation type="journal article" date="2019" name="Nat. Ecol. Evol.">
        <title>Megaphylogeny resolves global patterns of mushroom evolution.</title>
        <authorList>
            <person name="Varga T."/>
            <person name="Krizsan K."/>
            <person name="Foldi C."/>
            <person name="Dima B."/>
            <person name="Sanchez-Garcia M."/>
            <person name="Sanchez-Ramirez S."/>
            <person name="Szollosi G.J."/>
            <person name="Szarkandi J.G."/>
            <person name="Papp V."/>
            <person name="Albert L."/>
            <person name="Andreopoulos W."/>
            <person name="Angelini C."/>
            <person name="Antonin V."/>
            <person name="Barry K.W."/>
            <person name="Bougher N.L."/>
            <person name="Buchanan P."/>
            <person name="Buyck B."/>
            <person name="Bense V."/>
            <person name="Catcheside P."/>
            <person name="Chovatia M."/>
            <person name="Cooper J."/>
            <person name="Damon W."/>
            <person name="Desjardin D."/>
            <person name="Finy P."/>
            <person name="Geml J."/>
            <person name="Haridas S."/>
            <person name="Hughes K."/>
            <person name="Justo A."/>
            <person name="Karasinski D."/>
            <person name="Kautmanova I."/>
            <person name="Kiss B."/>
            <person name="Kocsube S."/>
            <person name="Kotiranta H."/>
            <person name="LaButti K.M."/>
            <person name="Lechner B.E."/>
            <person name="Liimatainen K."/>
            <person name="Lipzen A."/>
            <person name="Lukacs Z."/>
            <person name="Mihaltcheva S."/>
            <person name="Morgado L.N."/>
            <person name="Niskanen T."/>
            <person name="Noordeloos M.E."/>
            <person name="Ohm R.A."/>
            <person name="Ortiz-Santana B."/>
            <person name="Ovrebo C."/>
            <person name="Racz N."/>
            <person name="Riley R."/>
            <person name="Savchenko A."/>
            <person name="Shiryaev A."/>
            <person name="Soop K."/>
            <person name="Spirin V."/>
            <person name="Szebenyi C."/>
            <person name="Tomsovsky M."/>
            <person name="Tulloss R.E."/>
            <person name="Uehling J."/>
            <person name="Grigoriev I.V."/>
            <person name="Vagvolgyi C."/>
            <person name="Papp T."/>
            <person name="Martin F.M."/>
            <person name="Miettinen O."/>
            <person name="Hibbett D.S."/>
            <person name="Nagy L.G."/>
        </authorList>
    </citation>
    <scope>NUCLEOTIDE SEQUENCE [LARGE SCALE GENOMIC DNA]</scope>
    <source>
        <strain evidence="2 3">CBS 121175</strain>
    </source>
</reference>
<sequence>MSVDTRSKPSICQERASSTIEQTFRSPILLLVRGVEPALRCCDVQRVPSTLVRRDEEYDTILISKLEYFISQAVVDNNQDTFSGLIPMPELPEPYISNHGWIRGSRLSSPSQCSDASDTVVGSPIRGDTPQSTSIPLRFKNTSSSSNMSSSLSSPSPLRNTFHSSSNDPYTEGQSMALSEPPRSSSQLSSNDGPLPTSLATTDPNARKRAISFENSRGDKSAKLAKTSSGSRTTGVEAPGQIQSARLKQAKRGKKGKAGRAACKRLSKKARMKAKAKEAHHDGWDNEEQFDHGPDPGEAGSGAEGESEGEAGSGAEGESEGEAGSGEEVESEGDENGETDTYTEREDRTMANQSFRVINDGKPIPESLRVSMYGSATITVTGAVLSTANWHEVQGLGVGNKLHALLQRLMTQPISASVPAKSLPPPASHSNFDMLIHSLAIYQLQADAYTWNSLRRIMALVEFSIRVSREVKENQTSLEAIFQNIHQVLKPSTRSTTFANSLRSIHQDGSRLLSIIEGGSFYYVLAVVSSEIVQELKYLTSTEHLNIAQMLKQPDPATSLGKVIIGKIIEGIRYLALRYPIPLGHLLSPSLLLSMAQDDPQQATSSLDRNRSVDWDQVQMSQDSDLIWSPSSSLTQQQMMKLFSGVATVPPASVTVINTVYQLKKPKIVRNETVHNLYETTQKMRAKVTGKMVEALSTENLKTYLANHLKRGGHHAQRPFVLFDTLNIQGRETLSITDDRGQPILVICANTPPQLSANAVEAFQNLMPDALKYTDSETMGKDYTYGAFHLSYYNKYRAIVGQVFSFICFFC</sequence>
<gene>
    <name evidence="2" type="ORF">FA15DRAFT_662139</name>
</gene>
<keyword evidence="3" id="KW-1185">Reference proteome</keyword>
<dbReference type="Proteomes" id="UP000307440">
    <property type="component" value="Unassembled WGS sequence"/>
</dbReference>
<proteinExistence type="predicted"/>
<feature type="compositionally biased region" description="Low complexity" evidence="1">
    <location>
        <begin position="143"/>
        <end position="158"/>
    </location>
</feature>
<feature type="compositionally biased region" description="Acidic residues" evidence="1">
    <location>
        <begin position="317"/>
        <end position="338"/>
    </location>
</feature>
<protein>
    <submittedName>
        <fullName evidence="2">Uncharacterized protein</fullName>
    </submittedName>
</protein>
<feature type="compositionally biased region" description="Low complexity" evidence="1">
    <location>
        <begin position="178"/>
        <end position="190"/>
    </location>
</feature>
<dbReference type="EMBL" id="ML210795">
    <property type="protein sequence ID" value="TFK16459.1"/>
    <property type="molecule type" value="Genomic_DNA"/>
</dbReference>
<accession>A0A5C3K8S0</accession>
<name>A0A5C3K8S0_COPMA</name>
<feature type="compositionally biased region" description="Basic residues" evidence="1">
    <location>
        <begin position="248"/>
        <end position="274"/>
    </location>
</feature>
<evidence type="ECO:0000313" key="3">
    <source>
        <dbReference type="Proteomes" id="UP000307440"/>
    </source>
</evidence>
<feature type="region of interest" description="Disordered" evidence="1">
    <location>
        <begin position="107"/>
        <end position="352"/>
    </location>
</feature>
<organism evidence="2 3">
    <name type="scientific">Coprinopsis marcescibilis</name>
    <name type="common">Agaric fungus</name>
    <name type="synonym">Psathyrella marcescibilis</name>
    <dbReference type="NCBI Taxonomy" id="230819"/>
    <lineage>
        <taxon>Eukaryota</taxon>
        <taxon>Fungi</taxon>
        <taxon>Dikarya</taxon>
        <taxon>Basidiomycota</taxon>
        <taxon>Agaricomycotina</taxon>
        <taxon>Agaricomycetes</taxon>
        <taxon>Agaricomycetidae</taxon>
        <taxon>Agaricales</taxon>
        <taxon>Agaricineae</taxon>
        <taxon>Psathyrellaceae</taxon>
        <taxon>Coprinopsis</taxon>
    </lineage>
</organism>
<feature type="compositionally biased region" description="Polar residues" evidence="1">
    <location>
        <begin position="107"/>
        <end position="117"/>
    </location>
</feature>
<dbReference type="AlphaFoldDB" id="A0A5C3K8S0"/>
<feature type="compositionally biased region" description="Basic and acidic residues" evidence="1">
    <location>
        <begin position="275"/>
        <end position="295"/>
    </location>
</feature>
<evidence type="ECO:0000256" key="1">
    <source>
        <dbReference type="SAM" id="MobiDB-lite"/>
    </source>
</evidence>